<dbReference type="EC" id="3.2.1.4" evidence="7"/>
<dbReference type="InterPro" id="IPR004197">
    <property type="entry name" value="Cellulase_Ig-like"/>
</dbReference>
<name>A0A178K8X3_9GAMM</name>
<dbReference type="Pfam" id="PF00759">
    <property type="entry name" value="Glyco_hydro_9"/>
    <property type="match status" value="1"/>
</dbReference>
<evidence type="ECO:0000256" key="1">
    <source>
        <dbReference type="ARBA" id="ARBA00007072"/>
    </source>
</evidence>
<evidence type="ECO:0000313" key="10">
    <source>
        <dbReference type="EMBL" id="OAN13799.1"/>
    </source>
</evidence>
<feature type="active site" evidence="6">
    <location>
        <position position="549"/>
    </location>
</feature>
<reference evidence="10 11" key="1">
    <citation type="submission" date="2016-03" db="EMBL/GenBank/DDBJ databases">
        <title>Photobacterium proteolyticum sp. nov. a protease producing bacterium isolated from ocean sediments of Laizhou Bay.</title>
        <authorList>
            <person name="Li Y."/>
        </authorList>
    </citation>
    <scope>NUCLEOTIDE SEQUENCE [LARGE SCALE GENOMIC DNA]</scope>
    <source>
        <strain evidence="10 11">R-40508</strain>
    </source>
</reference>
<dbReference type="SUPFAM" id="SSF48208">
    <property type="entry name" value="Six-hairpin glycosidases"/>
    <property type="match status" value="1"/>
</dbReference>
<protein>
    <recommendedName>
        <fullName evidence="7">Endoglucanase</fullName>
        <ecNumber evidence="7">3.2.1.4</ecNumber>
    </recommendedName>
</protein>
<keyword evidence="2 6" id="KW-0378">Hydrolase</keyword>
<keyword evidence="4 6" id="KW-0326">Glycosidase</keyword>
<dbReference type="Gene3D" id="2.60.40.10">
    <property type="entry name" value="Immunoglobulins"/>
    <property type="match status" value="1"/>
</dbReference>
<dbReference type="InterPro" id="IPR008928">
    <property type="entry name" value="6-hairpin_glycosidase_sf"/>
</dbReference>
<comment type="caution">
    <text evidence="10">The sequence shown here is derived from an EMBL/GenBank/DDBJ whole genome shotgun (WGS) entry which is preliminary data.</text>
</comment>
<keyword evidence="5 6" id="KW-0624">Polysaccharide degradation</keyword>
<dbReference type="EMBL" id="LVHF01000028">
    <property type="protein sequence ID" value="OAN13799.1"/>
    <property type="molecule type" value="Genomic_DNA"/>
</dbReference>
<keyword evidence="11" id="KW-1185">Reference proteome</keyword>
<feature type="domain" description="Cellulase Ig-like" evidence="9">
    <location>
        <begin position="22"/>
        <end position="105"/>
    </location>
</feature>
<accession>A0A178K8X3</accession>
<dbReference type="PROSITE" id="PS00698">
    <property type="entry name" value="GH9_3"/>
    <property type="match status" value="1"/>
</dbReference>
<gene>
    <name evidence="10" type="ORF">A3K86_14670</name>
</gene>
<dbReference type="GO" id="GO:0008810">
    <property type="term" value="F:cellulase activity"/>
    <property type="evidence" value="ECO:0007669"/>
    <property type="project" value="UniProtKB-EC"/>
</dbReference>
<keyword evidence="3 6" id="KW-0119">Carbohydrate metabolism</keyword>
<dbReference type="AlphaFoldDB" id="A0A178K8X3"/>
<dbReference type="InterPro" id="IPR033126">
    <property type="entry name" value="Glyco_hydro_9_Asp/Glu_AS"/>
</dbReference>
<dbReference type="PANTHER" id="PTHR22298">
    <property type="entry name" value="ENDO-1,4-BETA-GLUCANASE"/>
    <property type="match status" value="1"/>
</dbReference>
<evidence type="ECO:0000313" key="11">
    <source>
        <dbReference type="Proteomes" id="UP000078503"/>
    </source>
</evidence>
<dbReference type="Gene3D" id="1.50.10.10">
    <property type="match status" value="1"/>
</dbReference>
<dbReference type="InterPro" id="IPR014756">
    <property type="entry name" value="Ig_E-set"/>
</dbReference>
<evidence type="ECO:0000256" key="4">
    <source>
        <dbReference type="ARBA" id="ARBA00023295"/>
    </source>
</evidence>
<evidence type="ECO:0000256" key="6">
    <source>
        <dbReference type="PROSITE-ProRule" id="PRU10060"/>
    </source>
</evidence>
<dbReference type="STRING" id="858640.A3K86_14670"/>
<evidence type="ECO:0000256" key="7">
    <source>
        <dbReference type="RuleBase" id="RU361166"/>
    </source>
</evidence>
<sequence>MTRTLILLLFTVLSGLVNAKMLVVNQLGYMAEGDKLAYWLKPTAIDATASKYEKVALFSLDQQRDIAEFDVQLQAQLPDERPVAVVDFSRVKNTGWFQLVVGDVRSTPFQISSHSYHDLAQRLIHALYLQRSGESVTDPVTGMARPISHTKDGVIFRSDPFHKRGKALDMTGGWYDAGDFGKYVATTTITAARLMEAFRQSPEFFESQPSELQNHGVNTNTSRADTAVEPRLPAILVETQYGLNWLLKMQRADGAVYRKLSGAHWPAKIPPWQDLQTRFIYGVSTPETAKFAATMAMASRIYEPYQPSQSRRYLQAAVHAWRYLELHPEQYIDWQKGDDSGSGPYIKNKEDVEASLDTDIDDRLWALAELYITTEQDKFLTEFEKLYDSQWVDIFEWKNPAAMGVWHLLLTLENAHPLYPKLANDLKAKADHYVEQANNSAFGIANQRFIWGSNKMTAEAGILVAWSDFIQGKKDHRAVVQSQIDYLLGANAFNLSFVTGSGTYAVRNLHHLYRIATGVILPGYLVGGPNEKAQAGVAPKNMGMLSYVDSEKSYAVNEFAIDYNASLIGLLAAHHAYFRQY</sequence>
<proteinExistence type="inferred from homology"/>
<dbReference type="InterPro" id="IPR013783">
    <property type="entry name" value="Ig-like_fold"/>
</dbReference>
<dbReference type="OrthoDB" id="9808897at2"/>
<dbReference type="SUPFAM" id="SSF81296">
    <property type="entry name" value="E set domains"/>
    <property type="match status" value="1"/>
</dbReference>
<evidence type="ECO:0000259" key="9">
    <source>
        <dbReference type="Pfam" id="PF02927"/>
    </source>
</evidence>
<comment type="similarity">
    <text evidence="1 6 7">Belongs to the glycosyl hydrolase 9 (cellulase E) family.</text>
</comment>
<evidence type="ECO:0000256" key="5">
    <source>
        <dbReference type="ARBA" id="ARBA00023326"/>
    </source>
</evidence>
<evidence type="ECO:0000256" key="2">
    <source>
        <dbReference type="ARBA" id="ARBA00022801"/>
    </source>
</evidence>
<evidence type="ECO:0000259" key="8">
    <source>
        <dbReference type="Pfam" id="PF00759"/>
    </source>
</evidence>
<dbReference type="RefSeq" id="WP_068332490.1">
    <property type="nucleotide sequence ID" value="NZ_LVHF01000028.1"/>
</dbReference>
<dbReference type="InterPro" id="IPR012341">
    <property type="entry name" value="6hp_glycosidase-like_sf"/>
</dbReference>
<feature type="active site" evidence="6">
    <location>
        <position position="558"/>
    </location>
</feature>
<dbReference type="Proteomes" id="UP000078503">
    <property type="component" value="Unassembled WGS sequence"/>
</dbReference>
<comment type="catalytic activity">
    <reaction evidence="7">
        <text>Endohydrolysis of (1-&gt;4)-beta-D-glucosidic linkages in cellulose, lichenin and cereal beta-D-glucans.</text>
        <dbReference type="EC" id="3.2.1.4"/>
    </reaction>
</comment>
<dbReference type="Pfam" id="PF02927">
    <property type="entry name" value="CelD_N"/>
    <property type="match status" value="1"/>
</dbReference>
<evidence type="ECO:0000256" key="3">
    <source>
        <dbReference type="ARBA" id="ARBA00023277"/>
    </source>
</evidence>
<feature type="domain" description="Glycoside hydrolase family 9" evidence="8">
    <location>
        <begin position="116"/>
        <end position="571"/>
    </location>
</feature>
<dbReference type="CDD" id="cd02850">
    <property type="entry name" value="E_set_Cellulase_N"/>
    <property type="match status" value="1"/>
</dbReference>
<keyword evidence="7" id="KW-0136">Cellulose degradation</keyword>
<dbReference type="GO" id="GO:0030245">
    <property type="term" value="P:cellulose catabolic process"/>
    <property type="evidence" value="ECO:0007669"/>
    <property type="project" value="UniProtKB-KW"/>
</dbReference>
<organism evidence="10 11">
    <name type="scientific">Photobacterium jeanii</name>
    <dbReference type="NCBI Taxonomy" id="858640"/>
    <lineage>
        <taxon>Bacteria</taxon>
        <taxon>Pseudomonadati</taxon>
        <taxon>Pseudomonadota</taxon>
        <taxon>Gammaproteobacteria</taxon>
        <taxon>Vibrionales</taxon>
        <taxon>Vibrionaceae</taxon>
        <taxon>Photobacterium</taxon>
    </lineage>
</organism>
<dbReference type="InterPro" id="IPR001701">
    <property type="entry name" value="Glyco_hydro_9"/>
</dbReference>